<evidence type="ECO:0000313" key="5">
    <source>
        <dbReference type="EMBL" id="PYE21498.1"/>
    </source>
</evidence>
<dbReference type="Gene3D" id="1.10.357.10">
    <property type="entry name" value="Tetracycline Repressor, domain 2"/>
    <property type="match status" value="1"/>
</dbReference>
<dbReference type="RefSeq" id="WP_146242707.1">
    <property type="nucleotide sequence ID" value="NZ_QJSQ01000014.1"/>
</dbReference>
<proteinExistence type="predicted"/>
<name>A0A2V4TJT8_9BURK</name>
<sequence length="229" mass="25754">MNPRTFPRTEDGTPDATRTVPQQCTSREKFKPVGATPKGQERIEVLLDIGCAIVTAQSLADLTLRNIARTAGMRLSNVQHYFPTQIDLLRAVIAAMIGRFEQAAAAHLAKAKVISPRSAFIEICRYYLQLNRQRSVRALFFDLGALAQRDAVVRQLLREAYQPYRAHFDPLIEQLNPTLSKTERAHRVDFLTAAIEGSMYVSDTVETTSRAEMAAEKRFLTYLLQIATL</sequence>
<reference evidence="5 6" key="1">
    <citation type="submission" date="2018-06" db="EMBL/GenBank/DDBJ databases">
        <title>Genomic Encyclopedia of Type Strains, Phase IV (KMG-V): Genome sequencing to study the core and pangenomes of soil and plant-associated prokaryotes.</title>
        <authorList>
            <person name="Whitman W."/>
        </authorList>
    </citation>
    <scope>NUCLEOTIDE SEQUENCE [LARGE SCALE GENOMIC DNA]</scope>
    <source>
        <strain evidence="5 6">SRCL-318</strain>
    </source>
</reference>
<protein>
    <submittedName>
        <fullName evidence="5">TetR family transcriptional regulator</fullName>
    </submittedName>
</protein>
<dbReference type="SUPFAM" id="SSF46689">
    <property type="entry name" value="Homeodomain-like"/>
    <property type="match status" value="1"/>
</dbReference>
<dbReference type="GO" id="GO:0003677">
    <property type="term" value="F:DNA binding"/>
    <property type="evidence" value="ECO:0007669"/>
    <property type="project" value="UniProtKB-UniRule"/>
</dbReference>
<evidence type="ECO:0000256" key="3">
    <source>
        <dbReference type="SAM" id="MobiDB-lite"/>
    </source>
</evidence>
<feature type="domain" description="HTH tetR-type" evidence="4">
    <location>
        <begin position="40"/>
        <end position="100"/>
    </location>
</feature>
<evidence type="ECO:0000313" key="6">
    <source>
        <dbReference type="Proteomes" id="UP000247772"/>
    </source>
</evidence>
<feature type="DNA-binding region" description="H-T-H motif" evidence="2">
    <location>
        <begin position="63"/>
        <end position="82"/>
    </location>
</feature>
<comment type="caution">
    <text evidence="5">The sequence shown here is derived from an EMBL/GenBank/DDBJ whole genome shotgun (WGS) entry which is preliminary data.</text>
</comment>
<gene>
    <name evidence="5" type="ORF">C7410_114139</name>
</gene>
<organism evidence="5 6">
    <name type="scientific">Paraburkholderia silvatlantica</name>
    <dbReference type="NCBI Taxonomy" id="321895"/>
    <lineage>
        <taxon>Bacteria</taxon>
        <taxon>Pseudomonadati</taxon>
        <taxon>Pseudomonadota</taxon>
        <taxon>Betaproteobacteria</taxon>
        <taxon>Burkholderiales</taxon>
        <taxon>Burkholderiaceae</taxon>
        <taxon>Paraburkholderia</taxon>
    </lineage>
</organism>
<dbReference type="EMBL" id="QJSQ01000014">
    <property type="protein sequence ID" value="PYE21498.1"/>
    <property type="molecule type" value="Genomic_DNA"/>
</dbReference>
<evidence type="ECO:0000256" key="2">
    <source>
        <dbReference type="PROSITE-ProRule" id="PRU00335"/>
    </source>
</evidence>
<evidence type="ECO:0000259" key="4">
    <source>
        <dbReference type="PROSITE" id="PS50977"/>
    </source>
</evidence>
<dbReference type="Proteomes" id="UP000247772">
    <property type="component" value="Unassembled WGS sequence"/>
</dbReference>
<evidence type="ECO:0000256" key="1">
    <source>
        <dbReference type="ARBA" id="ARBA00023125"/>
    </source>
</evidence>
<keyword evidence="1 2" id="KW-0238">DNA-binding</keyword>
<dbReference type="PROSITE" id="PS50977">
    <property type="entry name" value="HTH_TETR_2"/>
    <property type="match status" value="1"/>
</dbReference>
<feature type="region of interest" description="Disordered" evidence="3">
    <location>
        <begin position="1"/>
        <end position="22"/>
    </location>
</feature>
<dbReference type="InterPro" id="IPR001647">
    <property type="entry name" value="HTH_TetR"/>
</dbReference>
<dbReference type="OrthoDB" id="8586619at2"/>
<dbReference type="InterPro" id="IPR009057">
    <property type="entry name" value="Homeodomain-like_sf"/>
</dbReference>
<dbReference type="AlphaFoldDB" id="A0A2V4TJT8"/>
<accession>A0A2V4TJT8</accession>